<feature type="region of interest" description="Disordered" evidence="2">
    <location>
        <begin position="939"/>
        <end position="958"/>
    </location>
</feature>
<dbReference type="GO" id="GO:0005634">
    <property type="term" value="C:nucleus"/>
    <property type="evidence" value="ECO:0007669"/>
    <property type="project" value="TreeGrafter"/>
</dbReference>
<proteinExistence type="inferred from homology"/>
<gene>
    <name evidence="4" type="ORF">CYMTET_3736</name>
</gene>
<dbReference type="Proteomes" id="UP001190700">
    <property type="component" value="Unassembled WGS sequence"/>
</dbReference>
<dbReference type="PANTHER" id="PTHR24006:SF702">
    <property type="entry name" value="UBIQUITIN CARBOXYL-TERMINAL HYDROLASE 47"/>
    <property type="match status" value="1"/>
</dbReference>
<evidence type="ECO:0000313" key="4">
    <source>
        <dbReference type="EMBL" id="KAK3288799.1"/>
    </source>
</evidence>
<feature type="compositionally biased region" description="Basic and acidic residues" evidence="2">
    <location>
        <begin position="901"/>
        <end position="911"/>
    </location>
</feature>
<dbReference type="PROSITE" id="PS50235">
    <property type="entry name" value="USP_3"/>
    <property type="match status" value="1"/>
</dbReference>
<organism evidence="4 5">
    <name type="scientific">Cymbomonas tetramitiformis</name>
    <dbReference type="NCBI Taxonomy" id="36881"/>
    <lineage>
        <taxon>Eukaryota</taxon>
        <taxon>Viridiplantae</taxon>
        <taxon>Chlorophyta</taxon>
        <taxon>Pyramimonadophyceae</taxon>
        <taxon>Pyramimonadales</taxon>
        <taxon>Pyramimonadaceae</taxon>
        <taxon>Cymbomonas</taxon>
    </lineage>
</organism>
<feature type="compositionally biased region" description="Low complexity" evidence="2">
    <location>
        <begin position="1063"/>
        <end position="1086"/>
    </location>
</feature>
<feature type="compositionally biased region" description="Pro residues" evidence="2">
    <location>
        <begin position="1040"/>
        <end position="1051"/>
    </location>
</feature>
<dbReference type="PROSITE" id="PS00973">
    <property type="entry name" value="USP_2"/>
    <property type="match status" value="1"/>
</dbReference>
<feature type="compositionally biased region" description="Polar residues" evidence="2">
    <location>
        <begin position="1093"/>
        <end position="1102"/>
    </location>
</feature>
<feature type="region of interest" description="Disordered" evidence="2">
    <location>
        <begin position="1021"/>
        <end position="1126"/>
    </location>
</feature>
<reference evidence="4 5" key="1">
    <citation type="journal article" date="2015" name="Genome Biol. Evol.">
        <title>Comparative Genomics of a Bacterivorous Green Alga Reveals Evolutionary Causalities and Consequences of Phago-Mixotrophic Mode of Nutrition.</title>
        <authorList>
            <person name="Burns J.A."/>
            <person name="Paasch A."/>
            <person name="Narechania A."/>
            <person name="Kim E."/>
        </authorList>
    </citation>
    <scope>NUCLEOTIDE SEQUENCE [LARGE SCALE GENOMIC DNA]</scope>
    <source>
        <strain evidence="4 5">PLY_AMNH</strain>
    </source>
</reference>
<dbReference type="PANTHER" id="PTHR24006">
    <property type="entry name" value="UBIQUITIN CARBOXYL-TERMINAL HYDROLASE"/>
    <property type="match status" value="1"/>
</dbReference>
<comment type="caution">
    <text evidence="4">The sequence shown here is derived from an EMBL/GenBank/DDBJ whole genome shotgun (WGS) entry which is preliminary data.</text>
</comment>
<dbReference type="PROSITE" id="PS00972">
    <property type="entry name" value="USP_1"/>
    <property type="match status" value="1"/>
</dbReference>
<dbReference type="GO" id="GO:0005829">
    <property type="term" value="C:cytosol"/>
    <property type="evidence" value="ECO:0007669"/>
    <property type="project" value="TreeGrafter"/>
</dbReference>
<dbReference type="GO" id="GO:0016579">
    <property type="term" value="P:protein deubiquitination"/>
    <property type="evidence" value="ECO:0007669"/>
    <property type="project" value="InterPro"/>
</dbReference>
<feature type="region of interest" description="Disordered" evidence="2">
    <location>
        <begin position="892"/>
        <end position="911"/>
    </location>
</feature>
<evidence type="ECO:0000313" key="5">
    <source>
        <dbReference type="Proteomes" id="UP001190700"/>
    </source>
</evidence>
<dbReference type="AlphaFoldDB" id="A0AAE0LL72"/>
<dbReference type="Gene3D" id="3.90.70.10">
    <property type="entry name" value="Cysteine proteinases"/>
    <property type="match status" value="1"/>
</dbReference>
<keyword evidence="5" id="KW-1185">Reference proteome</keyword>
<comment type="similarity">
    <text evidence="1">Belongs to the peptidase C19 family.</text>
</comment>
<dbReference type="InterPro" id="IPR050164">
    <property type="entry name" value="Peptidase_C19"/>
</dbReference>
<feature type="compositionally biased region" description="Basic and acidic residues" evidence="2">
    <location>
        <begin position="1103"/>
        <end position="1118"/>
    </location>
</feature>
<dbReference type="Pfam" id="PF00443">
    <property type="entry name" value="UCH"/>
    <property type="match status" value="1"/>
</dbReference>
<name>A0AAE0LL72_9CHLO</name>
<evidence type="ECO:0000256" key="2">
    <source>
        <dbReference type="SAM" id="MobiDB-lite"/>
    </source>
</evidence>
<dbReference type="InterPro" id="IPR028889">
    <property type="entry name" value="USP"/>
</dbReference>
<dbReference type="InterPro" id="IPR038765">
    <property type="entry name" value="Papain-like_cys_pep_sf"/>
</dbReference>
<dbReference type="EMBL" id="LGRX02000353">
    <property type="protein sequence ID" value="KAK3288799.1"/>
    <property type="molecule type" value="Genomic_DNA"/>
</dbReference>
<feature type="domain" description="USP" evidence="3">
    <location>
        <begin position="41"/>
        <end position="389"/>
    </location>
</feature>
<dbReference type="InterPro" id="IPR001394">
    <property type="entry name" value="Peptidase_C19_UCH"/>
</dbReference>
<protein>
    <recommendedName>
        <fullName evidence="3">USP domain-containing protein</fullName>
    </recommendedName>
</protein>
<dbReference type="GO" id="GO:0004843">
    <property type="term" value="F:cysteine-type deubiquitinase activity"/>
    <property type="evidence" value="ECO:0007669"/>
    <property type="project" value="InterPro"/>
</dbReference>
<evidence type="ECO:0000256" key="1">
    <source>
        <dbReference type="ARBA" id="ARBA00009085"/>
    </source>
</evidence>
<evidence type="ECO:0000259" key="3">
    <source>
        <dbReference type="PROSITE" id="PS50235"/>
    </source>
</evidence>
<accession>A0AAE0LL72</accession>
<sequence length="1126" mass="121788">MKSSLSTEQIAAYVEQKTVIEEAIRKNGSTYFSAQADSTHVGLINQGATCYLNSVLQTLYLTPEFRQALFQWSYLPDRDGAKDTCIPYQLQALFARLQLSSHAAVGTKSLTASFGWSAAASFQQHDVQELCQVLFDALERSSEELASVFGRLRQGLLVDYIQHSKWPEEGPRRVREENFTDIQLEVKGMATLAAALHKYIQAQMMEGENQWQAEDGGERVDALKGLSFKRFPSILMLHLMRFMYDWNVGRKIKLNDPLSFPLSIDLSAFLSEHDDQGSDPRGKDTLVYELYAILVHSGTANGGHYTGYIKDTHAPPLEADSANASGWYHFNDARVTPVSSDDLQRLLGEPQKVAEAADAQAVLENPLDVVSSTGYNSSANAYMLLYRAQGTMGRGGTPPDPPEDLRKEIEEENATFAKLKALHDLGERVTELRVFAAPGDREPRTLHVLRDSPLEEVTLEAAHLLGASASMDDVTQIPAMVRLRLYTPSTGALGTTFGGRGKDSLKDLGFSATTEVLLETRLPGSPEFMEYNPNEMSVFVELWDKDAAAPVPDSKKQVVAPGETKATMGALRQAVAVAFGAASGPLPVDHLCLLLVDSSYKSCTRLDGEDGAVVRHCGVTRGDRLLLEICPQQGEERFIPHAVTHHEMIYNLVEICFNSPADPRAFDFSIKIDLRKTVEEAQTEMATVLGLRGGDIHLRRSAMAPQLRNPAQTLKSLGVIDGSVLYVGDGPVRAAGNFLVKLSLYTPSQTLKPFRSLGELDVPGATKVSAFKDMVAAEVARKEPGKHPEWGGGGACVRLRDRKGMEAGRILMSGKTLQQALQRLADGRELAMQLLAKAEEATPQSMPILVRRWSVRDSVVHPPEEVLISREYTTQELRRDLAVRFGLEGPVVPPGEAGAEGDARGSGKEEGAVAGGNAVRVVQHFDAITEEGNLVIHENREGPESHGPSSEPVRGGSLGEGRARLGIAKANTFGPVLDLRAVAKLKWDADLKTEGEAAVVTQAPLLLRDGSLVVIRDTLEHDTQQSDEEVATTAAADGAGPPPPPPPPIPGKAPQKGGKGAGKVRVGGSSGAEGAAAAARNKAGKSAYREQGITITVHQQDVAQKDAPGDQMPSRKDTPASVAFEV</sequence>
<dbReference type="InterPro" id="IPR018200">
    <property type="entry name" value="USP_CS"/>
</dbReference>
<dbReference type="SUPFAM" id="SSF54001">
    <property type="entry name" value="Cysteine proteinases"/>
    <property type="match status" value="1"/>
</dbReference>